<dbReference type="CDD" id="cd02181">
    <property type="entry name" value="GH16_fungal_Lam16A_glucanase"/>
    <property type="match status" value="1"/>
</dbReference>
<dbReference type="InterPro" id="IPR050546">
    <property type="entry name" value="Glycosyl_Hydrlase_16"/>
</dbReference>
<dbReference type="OrthoDB" id="192832at2759"/>
<gene>
    <name evidence="4" type="ORF">B0A50_04012</name>
</gene>
<organism evidence="4 5">
    <name type="scientific">Salinomyces thailandicus</name>
    <dbReference type="NCBI Taxonomy" id="706561"/>
    <lineage>
        <taxon>Eukaryota</taxon>
        <taxon>Fungi</taxon>
        <taxon>Dikarya</taxon>
        <taxon>Ascomycota</taxon>
        <taxon>Pezizomycotina</taxon>
        <taxon>Dothideomycetes</taxon>
        <taxon>Dothideomycetidae</taxon>
        <taxon>Mycosphaerellales</taxon>
        <taxon>Teratosphaeriaceae</taxon>
        <taxon>Salinomyces</taxon>
    </lineage>
</organism>
<feature type="domain" description="GH16" evidence="3">
    <location>
        <begin position="24"/>
        <end position="306"/>
    </location>
</feature>
<feature type="region of interest" description="Disordered" evidence="1">
    <location>
        <begin position="401"/>
        <end position="423"/>
    </location>
</feature>
<dbReference type="InterPro" id="IPR000757">
    <property type="entry name" value="Beta-glucanase-like"/>
</dbReference>
<evidence type="ECO:0000313" key="5">
    <source>
        <dbReference type="Proteomes" id="UP000308549"/>
    </source>
</evidence>
<feature type="chain" id="PRO_5020481483" description="GH16 domain-containing protein" evidence="2">
    <location>
        <begin position="23"/>
        <end position="423"/>
    </location>
</feature>
<evidence type="ECO:0000256" key="1">
    <source>
        <dbReference type="SAM" id="MobiDB-lite"/>
    </source>
</evidence>
<dbReference type="GO" id="GO:0004553">
    <property type="term" value="F:hydrolase activity, hydrolyzing O-glycosyl compounds"/>
    <property type="evidence" value="ECO:0007669"/>
    <property type="project" value="InterPro"/>
</dbReference>
<dbReference type="SUPFAM" id="SSF49899">
    <property type="entry name" value="Concanavalin A-like lectins/glucanases"/>
    <property type="match status" value="1"/>
</dbReference>
<evidence type="ECO:0000256" key="2">
    <source>
        <dbReference type="SAM" id="SignalP"/>
    </source>
</evidence>
<sequence length="423" mass="44669">MPLTSMFYAALIVASLALQSSAAPTTTSSKYSLVADYSGSSFFNGFTAYTGADPTNGNVDYRSMKYGAEHGLLGFVNNNSTNSLNAYIGVDYKNKMPNRDSMRLSSKQTFDAGTITVMDVVHAPVAFGTWPALWMLGDVPGAEWPSAGGEIDILEWVHETPFNAMTLHTGSGCSVQNSTSAFHGQLQHTNCNAGQGSDGCSIQAPKHLATKTGTLATAGKGFNDQGGAVFVVDWTAQGVSMYMFARHNVPADIVAGKPDPASWNAVPVAKFSGAGCDYTTSLSDAVIIADTTFCGQWAGDVWTSSGAAAATGVKTCAEYVENNPAAFSEAYFEIRSIRVFADGGRKPGVATKAKRDVNELQSFPMISVGDRHNCTDAAEGLRSGMATGSYNATVIGLRESRRAHGHRSAHHHGTLTLSNHTTP</sequence>
<proteinExistence type="predicted"/>
<dbReference type="AlphaFoldDB" id="A0A4U0U0S7"/>
<comment type="caution">
    <text evidence="4">The sequence shown here is derived from an EMBL/GenBank/DDBJ whole genome shotgun (WGS) entry which is preliminary data.</text>
</comment>
<dbReference type="Proteomes" id="UP000308549">
    <property type="component" value="Unassembled WGS sequence"/>
</dbReference>
<protein>
    <recommendedName>
        <fullName evidence="3">GH16 domain-containing protein</fullName>
    </recommendedName>
</protein>
<dbReference type="GO" id="GO:0009251">
    <property type="term" value="P:glucan catabolic process"/>
    <property type="evidence" value="ECO:0007669"/>
    <property type="project" value="TreeGrafter"/>
</dbReference>
<keyword evidence="2" id="KW-0732">Signal</keyword>
<reference evidence="4 5" key="1">
    <citation type="submission" date="2017-03" db="EMBL/GenBank/DDBJ databases">
        <title>Genomes of endolithic fungi from Antarctica.</title>
        <authorList>
            <person name="Coleine C."/>
            <person name="Masonjones S."/>
            <person name="Stajich J.E."/>
        </authorList>
    </citation>
    <scope>NUCLEOTIDE SEQUENCE [LARGE SCALE GENOMIC DNA]</scope>
    <source>
        <strain evidence="4 5">CCFEE 6315</strain>
    </source>
</reference>
<keyword evidence="5" id="KW-1185">Reference proteome</keyword>
<dbReference type="InterPro" id="IPR013320">
    <property type="entry name" value="ConA-like_dom_sf"/>
</dbReference>
<dbReference type="PANTHER" id="PTHR10963">
    <property type="entry name" value="GLYCOSYL HYDROLASE-RELATED"/>
    <property type="match status" value="1"/>
</dbReference>
<name>A0A4U0U0S7_9PEZI</name>
<dbReference type="PANTHER" id="PTHR10963:SF24">
    <property type="entry name" value="GLYCOSIDASE C21B10.07-RELATED"/>
    <property type="match status" value="1"/>
</dbReference>
<accession>A0A4U0U0S7</accession>
<evidence type="ECO:0000259" key="3">
    <source>
        <dbReference type="PROSITE" id="PS51762"/>
    </source>
</evidence>
<evidence type="ECO:0000313" key="4">
    <source>
        <dbReference type="EMBL" id="TKA27946.1"/>
    </source>
</evidence>
<dbReference type="EMBL" id="NAJL01000020">
    <property type="protein sequence ID" value="TKA27946.1"/>
    <property type="molecule type" value="Genomic_DNA"/>
</dbReference>
<feature type="signal peptide" evidence="2">
    <location>
        <begin position="1"/>
        <end position="22"/>
    </location>
</feature>
<feature type="compositionally biased region" description="Basic residues" evidence="1">
    <location>
        <begin position="401"/>
        <end position="413"/>
    </location>
</feature>
<dbReference type="Pfam" id="PF26113">
    <property type="entry name" value="GH16_XgeA"/>
    <property type="match status" value="1"/>
</dbReference>
<dbReference type="PROSITE" id="PS51762">
    <property type="entry name" value="GH16_2"/>
    <property type="match status" value="1"/>
</dbReference>
<dbReference type="Gene3D" id="2.60.120.200">
    <property type="match status" value="1"/>
</dbReference>